<sequence>MEDSRILKDTREIIGVYFNDLEGSCYAVDYGYKITAYPEPREYCHVAFIEVEKDGKIVSRFPATMVQIAY</sequence>
<dbReference type="EMBL" id="MT144174">
    <property type="protein sequence ID" value="QJA50106.1"/>
    <property type="molecule type" value="Genomic_DNA"/>
</dbReference>
<accession>A0A6H1ZQA0</accession>
<proteinExistence type="predicted"/>
<dbReference type="EMBL" id="MT144656">
    <property type="protein sequence ID" value="QJH96583.1"/>
    <property type="molecule type" value="Genomic_DNA"/>
</dbReference>
<reference evidence="1" key="1">
    <citation type="submission" date="2020-03" db="EMBL/GenBank/DDBJ databases">
        <title>The deep terrestrial virosphere.</title>
        <authorList>
            <person name="Holmfeldt K."/>
            <person name="Nilsson E."/>
            <person name="Simone D."/>
            <person name="Lopez-Fernandez M."/>
            <person name="Wu X."/>
            <person name="de Brujin I."/>
            <person name="Lundin D."/>
            <person name="Andersson A."/>
            <person name="Bertilsson S."/>
            <person name="Dopson M."/>
        </authorList>
    </citation>
    <scope>NUCLEOTIDE SEQUENCE</scope>
    <source>
        <strain evidence="1">TM448A01607</strain>
        <strain evidence="2">TM448B00775</strain>
    </source>
</reference>
<organism evidence="1">
    <name type="scientific">viral metagenome</name>
    <dbReference type="NCBI Taxonomy" id="1070528"/>
    <lineage>
        <taxon>unclassified sequences</taxon>
        <taxon>metagenomes</taxon>
        <taxon>organismal metagenomes</taxon>
    </lineage>
</organism>
<dbReference type="AlphaFoldDB" id="A0A6H1ZQA0"/>
<protein>
    <submittedName>
        <fullName evidence="1">Uncharacterized protein</fullName>
    </submittedName>
</protein>
<gene>
    <name evidence="1" type="ORF">TM448A01607_0008</name>
    <name evidence="2" type="ORF">TM448B00775_0008</name>
</gene>
<evidence type="ECO:0000313" key="2">
    <source>
        <dbReference type="EMBL" id="QJH96583.1"/>
    </source>
</evidence>
<name>A0A6H1ZQA0_9ZZZZ</name>
<evidence type="ECO:0000313" key="1">
    <source>
        <dbReference type="EMBL" id="QJA50106.1"/>
    </source>
</evidence>